<dbReference type="InterPro" id="IPR036390">
    <property type="entry name" value="WH_DNA-bd_sf"/>
</dbReference>
<gene>
    <name evidence="4" type="ORF">K8V47_02530</name>
</gene>
<dbReference type="InterPro" id="IPR019887">
    <property type="entry name" value="Tscrpt_reg_AsnC/Lrp_C"/>
</dbReference>
<dbReference type="Pfam" id="PF01037">
    <property type="entry name" value="AsnC_trans_reg"/>
    <property type="match status" value="1"/>
</dbReference>
<dbReference type="SMART" id="SM00344">
    <property type="entry name" value="HTH_ASNC"/>
    <property type="match status" value="1"/>
</dbReference>
<evidence type="ECO:0000313" key="5">
    <source>
        <dbReference type="Proteomes" id="UP000711407"/>
    </source>
</evidence>
<dbReference type="InterPro" id="IPR000485">
    <property type="entry name" value="AsnC-type_HTH_dom"/>
</dbReference>
<reference evidence="4" key="1">
    <citation type="journal article" date="2021" name="PeerJ">
        <title>Extensive microbial diversity within the chicken gut microbiome revealed by metagenomics and culture.</title>
        <authorList>
            <person name="Gilroy R."/>
            <person name="Ravi A."/>
            <person name="Getino M."/>
            <person name="Pursley I."/>
            <person name="Horton D.L."/>
            <person name="Alikhan N.F."/>
            <person name="Baker D."/>
            <person name="Gharbi K."/>
            <person name="Hall N."/>
            <person name="Watson M."/>
            <person name="Adriaenssens E.M."/>
            <person name="Foster-Nyarko E."/>
            <person name="Jarju S."/>
            <person name="Secka A."/>
            <person name="Antonio M."/>
            <person name="Oren A."/>
            <person name="Chaudhuri R.R."/>
            <person name="La Ragione R."/>
            <person name="Hildebrand F."/>
            <person name="Pallen M.J."/>
        </authorList>
    </citation>
    <scope>NUCLEOTIDE SEQUENCE</scope>
    <source>
        <strain evidence="4">4100</strain>
    </source>
</reference>
<dbReference type="InterPro" id="IPR011008">
    <property type="entry name" value="Dimeric_a/b-barrel"/>
</dbReference>
<sequence length="157" mass="17771">MSKTNFDTLDSNILRTLSGNARKPFLEIARESNVSGAAVHQRIQKLISAGVIKGFESVLNPSSLGYETCAYVGLYLKDPSKFGEVVEELKKIPEVVECHFTTGQYDLFIKLYAYNNDHLLHLIHHYFQPLGLARTETIISFKEVFRRQVPLDATPIK</sequence>
<dbReference type="GO" id="GO:0005829">
    <property type="term" value="C:cytosol"/>
    <property type="evidence" value="ECO:0007669"/>
    <property type="project" value="TreeGrafter"/>
</dbReference>
<dbReference type="PRINTS" id="PR00033">
    <property type="entry name" value="HTHASNC"/>
</dbReference>
<name>A0A4Q0UBA5_9BACT</name>
<dbReference type="PROSITE" id="PS50956">
    <property type="entry name" value="HTH_ASNC_2"/>
    <property type="match status" value="1"/>
</dbReference>
<dbReference type="SUPFAM" id="SSF46785">
    <property type="entry name" value="Winged helix' DNA-binding domain"/>
    <property type="match status" value="1"/>
</dbReference>
<organism evidence="4 5">
    <name type="scientific">Candidatus Amulumruptor caecigallinarius</name>
    <dbReference type="NCBI Taxonomy" id="2109911"/>
    <lineage>
        <taxon>Bacteria</taxon>
        <taxon>Pseudomonadati</taxon>
        <taxon>Bacteroidota</taxon>
        <taxon>Bacteroidia</taxon>
        <taxon>Bacteroidales</taxon>
        <taxon>Muribaculaceae</taxon>
        <taxon>Candidatus Amulumruptor</taxon>
    </lineage>
</organism>
<reference evidence="4" key="2">
    <citation type="submission" date="2021-09" db="EMBL/GenBank/DDBJ databases">
        <authorList>
            <person name="Gilroy R."/>
        </authorList>
    </citation>
    <scope>NUCLEOTIDE SEQUENCE</scope>
    <source>
        <strain evidence="4">4100</strain>
    </source>
</reference>
<dbReference type="SUPFAM" id="SSF54909">
    <property type="entry name" value="Dimeric alpha+beta barrel"/>
    <property type="match status" value="1"/>
</dbReference>
<evidence type="ECO:0000256" key="2">
    <source>
        <dbReference type="ARBA" id="ARBA00023125"/>
    </source>
</evidence>
<dbReference type="Gene3D" id="1.10.10.10">
    <property type="entry name" value="Winged helix-like DNA-binding domain superfamily/Winged helix DNA-binding domain"/>
    <property type="match status" value="1"/>
</dbReference>
<evidence type="ECO:0000256" key="1">
    <source>
        <dbReference type="ARBA" id="ARBA00023015"/>
    </source>
</evidence>
<dbReference type="AlphaFoldDB" id="A0A4Q0UBA5"/>
<comment type="caution">
    <text evidence="4">The sequence shown here is derived from an EMBL/GenBank/DDBJ whole genome shotgun (WGS) entry which is preliminary data.</text>
</comment>
<evidence type="ECO:0000313" key="4">
    <source>
        <dbReference type="EMBL" id="HJE38625.1"/>
    </source>
</evidence>
<dbReference type="GO" id="GO:0043200">
    <property type="term" value="P:response to amino acid"/>
    <property type="evidence" value="ECO:0007669"/>
    <property type="project" value="TreeGrafter"/>
</dbReference>
<dbReference type="PANTHER" id="PTHR30154">
    <property type="entry name" value="LEUCINE-RESPONSIVE REGULATORY PROTEIN"/>
    <property type="match status" value="1"/>
</dbReference>
<dbReference type="GO" id="GO:0043565">
    <property type="term" value="F:sequence-specific DNA binding"/>
    <property type="evidence" value="ECO:0007669"/>
    <property type="project" value="InterPro"/>
</dbReference>
<dbReference type="PANTHER" id="PTHR30154:SF34">
    <property type="entry name" value="TRANSCRIPTIONAL REGULATOR AZLB"/>
    <property type="match status" value="1"/>
</dbReference>
<dbReference type="EMBL" id="DYXT01000017">
    <property type="protein sequence ID" value="HJE38625.1"/>
    <property type="molecule type" value="Genomic_DNA"/>
</dbReference>
<dbReference type="Proteomes" id="UP000711407">
    <property type="component" value="Unassembled WGS sequence"/>
</dbReference>
<dbReference type="Pfam" id="PF13412">
    <property type="entry name" value="HTH_24"/>
    <property type="match status" value="1"/>
</dbReference>
<keyword evidence="2" id="KW-0238">DNA-binding</keyword>
<evidence type="ECO:0000256" key="3">
    <source>
        <dbReference type="ARBA" id="ARBA00023163"/>
    </source>
</evidence>
<dbReference type="Gene3D" id="3.30.70.920">
    <property type="match status" value="1"/>
</dbReference>
<accession>A0A4Q0UBA5</accession>
<protein>
    <submittedName>
        <fullName evidence="4">Lrp/AsnC family transcriptional regulator</fullName>
    </submittedName>
</protein>
<dbReference type="InterPro" id="IPR019888">
    <property type="entry name" value="Tscrpt_reg_AsnC-like"/>
</dbReference>
<keyword evidence="3" id="KW-0804">Transcription</keyword>
<dbReference type="InterPro" id="IPR036388">
    <property type="entry name" value="WH-like_DNA-bd_sf"/>
</dbReference>
<keyword evidence="1" id="KW-0805">Transcription regulation</keyword>
<proteinExistence type="predicted"/>